<evidence type="ECO:0008006" key="4">
    <source>
        <dbReference type="Google" id="ProtNLM"/>
    </source>
</evidence>
<evidence type="ECO:0000256" key="1">
    <source>
        <dbReference type="SAM" id="SignalP"/>
    </source>
</evidence>
<comment type="caution">
    <text evidence="2">The sequence shown here is derived from an EMBL/GenBank/DDBJ whole genome shotgun (WGS) entry which is preliminary data.</text>
</comment>
<feature type="signal peptide" evidence="1">
    <location>
        <begin position="1"/>
        <end position="21"/>
    </location>
</feature>
<name>A0ABS8WEX5_9GAMM</name>
<accession>A0ABS8WEX5</accession>
<feature type="chain" id="PRO_5046779967" description="TolC family protein" evidence="1">
    <location>
        <begin position="22"/>
        <end position="119"/>
    </location>
</feature>
<dbReference type="Proteomes" id="UP001201273">
    <property type="component" value="Unassembled WGS sequence"/>
</dbReference>
<evidence type="ECO:0000313" key="2">
    <source>
        <dbReference type="EMBL" id="MCE2597040.1"/>
    </source>
</evidence>
<gene>
    <name evidence="2" type="ORF">K6Y31_19880</name>
</gene>
<keyword evidence="1" id="KW-0732">Signal</keyword>
<evidence type="ECO:0000313" key="3">
    <source>
        <dbReference type="Proteomes" id="UP001201273"/>
    </source>
</evidence>
<reference evidence="2 3" key="1">
    <citation type="journal article" date="2022" name="Environ. Microbiol. Rep.">
        <title>Eco-phylogenetic analyses reveal divergent evolution of vitamin B12 metabolism in the marine bacterial family 'Psychromonadaceae'.</title>
        <authorList>
            <person name="Jin X."/>
            <person name="Yang Y."/>
            <person name="Cao H."/>
            <person name="Gao B."/>
            <person name="Zhao Z."/>
        </authorList>
    </citation>
    <scope>NUCLEOTIDE SEQUENCE [LARGE SCALE GENOMIC DNA]</scope>
    <source>
        <strain evidence="2 3">MKS20</strain>
    </source>
</reference>
<protein>
    <recommendedName>
        <fullName evidence="4">TolC family protein</fullName>
    </recommendedName>
</protein>
<keyword evidence="3" id="KW-1185">Reference proteome</keyword>
<sequence length="119" mass="13135">MRSITGTLLGLFALSSGKATATQMLGQDVAQAQLELRAFHHEQALFFANRAIKTNEYMAQLAGLNIKAMAYMDLNDVNSADLAITELAVANQLSYLEQKAQLQELYTEFNEIRLSHLAA</sequence>
<dbReference type="EMBL" id="JAIMJA010000030">
    <property type="protein sequence ID" value="MCE2597040.1"/>
    <property type="molecule type" value="Genomic_DNA"/>
</dbReference>
<organism evidence="2 3">
    <name type="scientific">Motilimonas cestriensis</name>
    <dbReference type="NCBI Taxonomy" id="2742685"/>
    <lineage>
        <taxon>Bacteria</taxon>
        <taxon>Pseudomonadati</taxon>
        <taxon>Pseudomonadota</taxon>
        <taxon>Gammaproteobacteria</taxon>
        <taxon>Alteromonadales</taxon>
        <taxon>Alteromonadales genera incertae sedis</taxon>
        <taxon>Motilimonas</taxon>
    </lineage>
</organism>
<dbReference type="RefSeq" id="WP_233054786.1">
    <property type="nucleotide sequence ID" value="NZ_JAIMJA010000030.1"/>
</dbReference>
<proteinExistence type="predicted"/>